<dbReference type="AlphaFoldDB" id="A0A7S1MA02"/>
<organism evidence="3">
    <name type="scientific">Neobodo designis</name>
    <name type="common">Flagellated protozoan</name>
    <name type="synonym">Bodo designis</name>
    <dbReference type="NCBI Taxonomy" id="312471"/>
    <lineage>
        <taxon>Eukaryota</taxon>
        <taxon>Discoba</taxon>
        <taxon>Euglenozoa</taxon>
        <taxon>Kinetoplastea</taxon>
        <taxon>Metakinetoplastina</taxon>
        <taxon>Neobodonida</taxon>
        <taxon>Neobodo</taxon>
    </lineage>
</organism>
<keyword evidence="2" id="KW-1133">Transmembrane helix</keyword>
<sequence length="298" mass="31909">MLSVNPSEAFLRRLADLADSSYAEASAAEQAKALRAFLDAREASCAEMCDDADPVPEDGEVARVWKHRVIPMATVRAAAALARCDTQTFLKSAGNDSSFVLVPQEKPPNPKRRQLRARINRINAAVETAMYNEMLTRNDTGAPVPLGGKAGAMGSMTIDATGVGGKERLVLGGNMRDAQRGAAERAQPETLRVVMKDVGLGLDMRLMSLAGGIVGYYLCYSRALPREHCFIGAAVGVVAMLLVDALLLMIRMSREDGQTRARGQPRSADKQGRKPLPKRGSSATSLPAASAAKQLKQD</sequence>
<feature type="compositionally biased region" description="Low complexity" evidence="1">
    <location>
        <begin position="281"/>
        <end position="292"/>
    </location>
</feature>
<evidence type="ECO:0000256" key="2">
    <source>
        <dbReference type="SAM" id="Phobius"/>
    </source>
</evidence>
<dbReference type="EMBL" id="HBGF01029838">
    <property type="protein sequence ID" value="CAD9125928.1"/>
    <property type="molecule type" value="Transcribed_RNA"/>
</dbReference>
<accession>A0A7S1MA02</accession>
<keyword evidence="2" id="KW-0812">Transmembrane</keyword>
<reference evidence="3" key="1">
    <citation type="submission" date="2021-01" db="EMBL/GenBank/DDBJ databases">
        <authorList>
            <person name="Corre E."/>
            <person name="Pelletier E."/>
            <person name="Niang G."/>
            <person name="Scheremetjew M."/>
            <person name="Finn R."/>
            <person name="Kale V."/>
            <person name="Holt S."/>
            <person name="Cochrane G."/>
            <person name="Meng A."/>
            <person name="Brown T."/>
            <person name="Cohen L."/>
        </authorList>
    </citation>
    <scope>NUCLEOTIDE SEQUENCE</scope>
    <source>
        <strain evidence="3">CCAP 1951/1</strain>
    </source>
</reference>
<protein>
    <submittedName>
        <fullName evidence="3">Uncharacterized protein</fullName>
    </submittedName>
</protein>
<feature type="region of interest" description="Disordered" evidence="1">
    <location>
        <begin position="256"/>
        <end position="298"/>
    </location>
</feature>
<gene>
    <name evidence="3" type="ORF">NDES1114_LOCUS19853</name>
</gene>
<name>A0A7S1MA02_NEODS</name>
<evidence type="ECO:0000313" key="3">
    <source>
        <dbReference type="EMBL" id="CAD9125928.1"/>
    </source>
</evidence>
<evidence type="ECO:0000256" key="1">
    <source>
        <dbReference type="SAM" id="MobiDB-lite"/>
    </source>
</evidence>
<feature type="transmembrane region" description="Helical" evidence="2">
    <location>
        <begin position="230"/>
        <end position="250"/>
    </location>
</feature>
<proteinExistence type="predicted"/>
<keyword evidence="2" id="KW-0472">Membrane</keyword>